<keyword evidence="4" id="KW-0472">Membrane</keyword>
<keyword evidence="3" id="KW-1133">Transmembrane helix</keyword>
<comment type="subcellular location">
    <subcellularLocation>
        <location evidence="1">Membrane</location>
        <topology evidence="1">Multi-pass membrane protein</topology>
    </subcellularLocation>
</comment>
<accession>A0A425B425</accession>
<evidence type="ECO:0000256" key="4">
    <source>
        <dbReference type="ARBA" id="ARBA00023136"/>
    </source>
</evidence>
<evidence type="ECO:0000256" key="2">
    <source>
        <dbReference type="ARBA" id="ARBA00022692"/>
    </source>
</evidence>
<name>A0A425B425_NEIME</name>
<protein>
    <submittedName>
        <fullName evidence="5">Conjugal transfer protein TrbL</fullName>
    </submittedName>
</protein>
<comment type="caution">
    <text evidence="5">The sequence shown here is derived from an EMBL/GenBank/DDBJ whole genome shotgun (WGS) entry which is preliminary data.</text>
</comment>
<gene>
    <name evidence="5" type="ORF">COH52_03950</name>
</gene>
<dbReference type="GO" id="GO:0016020">
    <property type="term" value="C:membrane"/>
    <property type="evidence" value="ECO:0007669"/>
    <property type="project" value="UniProtKB-SubCell"/>
</dbReference>
<reference evidence="5 6" key="1">
    <citation type="submission" date="2017-09" db="EMBL/GenBank/DDBJ databases">
        <title>Phenotypic and genotypic characterization of Colombian isolates of Neisseria meningitidis recovered from invasive disease.</title>
        <authorList>
            <person name="Duarte C."/>
            <person name="Gabastou J.M."/>
            <person name="Moreno J."/>
        </authorList>
    </citation>
    <scope>NUCLEOTIDE SEQUENCE [LARGE SCALE GENOMIC DNA]</scope>
    <source>
        <strain evidence="5 6">INS-Nm1012</strain>
    </source>
</reference>
<evidence type="ECO:0000256" key="3">
    <source>
        <dbReference type="ARBA" id="ARBA00022989"/>
    </source>
</evidence>
<dbReference type="EMBL" id="NWZY01000007">
    <property type="protein sequence ID" value="RQK79917.1"/>
    <property type="molecule type" value="Genomic_DNA"/>
</dbReference>
<keyword evidence="2" id="KW-0812">Transmembrane</keyword>
<dbReference type="Proteomes" id="UP000283666">
    <property type="component" value="Unassembled WGS sequence"/>
</dbReference>
<dbReference type="AlphaFoldDB" id="A0A425B425"/>
<evidence type="ECO:0000313" key="6">
    <source>
        <dbReference type="Proteomes" id="UP000283666"/>
    </source>
</evidence>
<organism evidence="5 6">
    <name type="scientific">Neisseria meningitidis</name>
    <dbReference type="NCBI Taxonomy" id="487"/>
    <lineage>
        <taxon>Bacteria</taxon>
        <taxon>Pseudomonadati</taxon>
        <taxon>Pseudomonadota</taxon>
        <taxon>Betaproteobacteria</taxon>
        <taxon>Neisseriales</taxon>
        <taxon>Neisseriaceae</taxon>
        <taxon>Neisseria</taxon>
    </lineage>
</organism>
<evidence type="ECO:0000256" key="1">
    <source>
        <dbReference type="ARBA" id="ARBA00004141"/>
    </source>
</evidence>
<evidence type="ECO:0000313" key="5">
    <source>
        <dbReference type="EMBL" id="RQK79917.1"/>
    </source>
</evidence>
<dbReference type="InterPro" id="IPR007688">
    <property type="entry name" value="Conjugal_tfr_TrbL/VirB6"/>
</dbReference>
<dbReference type="RefSeq" id="WP_079889645.1">
    <property type="nucleotide sequence ID" value="NZ_CP015886.1"/>
</dbReference>
<dbReference type="Pfam" id="PF04610">
    <property type="entry name" value="TrbL"/>
    <property type="match status" value="1"/>
</dbReference>
<proteinExistence type="predicted"/>
<sequence length="317" mass="34529">MFNNIFESLLKGMGSDLFAKTANIITAISPLFAAGFGIYIVIVALNAYNRGFDDNLVDLSKRAMGWIIIIACAFNAAQYLKIANILYELPEYMSNLINPGAYNAVVLDNNIDKLTDSMGKIWELKSEIPPLAIPSHLAFMFMWVFIFILVALFLTAIAAFYLVAKISLAMVILIGPIFIGAMLFPATRQWGMNWVGQIMNYAVTVTFYVLLGTIQITFFEAHMLSMIETDLIKVADKGSISLVVFIPIAFMFILSTIIFFVVALSIPSIASALTGGATIGGYSGIGRTISSASNSLAKRSGSSKSNNPNNQIGYNKS</sequence>
<dbReference type="GO" id="GO:0030255">
    <property type="term" value="P:protein secretion by the type IV secretion system"/>
    <property type="evidence" value="ECO:0007669"/>
    <property type="project" value="InterPro"/>
</dbReference>